<name>A0ABZ2BPK3_9RHOB</name>
<reference evidence="7" key="2">
    <citation type="submission" date="2024-01" db="EMBL/GenBank/DDBJ databases">
        <title>Roseobacter fucihabitans sp. nov., isolated from the brown alga Fucus spiralis.</title>
        <authorList>
            <person name="Hahnke S."/>
            <person name="Berger M."/>
            <person name="Schlingloff A."/>
            <person name="Athale I."/>
            <person name="Neumann-Schaal M."/>
            <person name="Adenaya A."/>
            <person name="Poehlein A."/>
            <person name="Daniel R."/>
            <person name="Pertersen J."/>
            <person name="Brinkhoff T."/>
        </authorList>
    </citation>
    <scope>NUCLEOTIDE SEQUENCE [LARGE SCALE GENOMIC DNA]</scope>
    <source>
        <strain evidence="7">B14</strain>
    </source>
</reference>
<evidence type="ECO:0000313" key="6">
    <source>
        <dbReference type="EMBL" id="WVX47882.1"/>
    </source>
</evidence>
<evidence type="ECO:0000256" key="3">
    <source>
        <dbReference type="ARBA" id="ARBA00023315"/>
    </source>
</evidence>
<dbReference type="Proteomes" id="UP001318682">
    <property type="component" value="Chromosome"/>
</dbReference>
<feature type="transmembrane region" description="Helical" evidence="4">
    <location>
        <begin position="6"/>
        <end position="27"/>
    </location>
</feature>
<organism evidence="6 7">
    <name type="scientific">Roseobacter fucihabitans</name>
    <dbReference type="NCBI Taxonomy" id="1537242"/>
    <lineage>
        <taxon>Bacteria</taxon>
        <taxon>Pseudomonadati</taxon>
        <taxon>Pseudomonadota</taxon>
        <taxon>Alphaproteobacteria</taxon>
        <taxon>Rhodobacterales</taxon>
        <taxon>Roseobacteraceae</taxon>
        <taxon>Roseobacter</taxon>
    </lineage>
</organism>
<proteinExistence type="predicted"/>
<dbReference type="PANTHER" id="PTHR10434:SF66">
    <property type="entry name" value="PHOSPHOLIPID_GLYCEROL ACYLTRANSFERASE DOMAIN-CONTAINING PROTEIN"/>
    <property type="match status" value="1"/>
</dbReference>
<dbReference type="SUPFAM" id="SSF69593">
    <property type="entry name" value="Glycerol-3-phosphate (1)-acyltransferase"/>
    <property type="match status" value="1"/>
</dbReference>
<keyword evidence="3" id="KW-0012">Acyltransferase</keyword>
<evidence type="ECO:0000256" key="4">
    <source>
        <dbReference type="SAM" id="Phobius"/>
    </source>
</evidence>
<reference evidence="6 7" key="1">
    <citation type="submission" date="2015-07" db="EMBL/GenBank/DDBJ databases">
        <authorList>
            <person name="Voget S."/>
            <person name="Dogs M."/>
            <person name="Brinkhoff T.H."/>
            <person name="Daniel R."/>
        </authorList>
    </citation>
    <scope>NUCLEOTIDE SEQUENCE [LARGE SCALE GENOMIC DNA]</scope>
    <source>
        <strain evidence="6 7">B14</strain>
    </source>
</reference>
<evidence type="ECO:0000256" key="1">
    <source>
        <dbReference type="ARBA" id="ARBA00005189"/>
    </source>
</evidence>
<evidence type="ECO:0000256" key="2">
    <source>
        <dbReference type="ARBA" id="ARBA00022679"/>
    </source>
</evidence>
<evidence type="ECO:0000259" key="5">
    <source>
        <dbReference type="SMART" id="SM00563"/>
    </source>
</evidence>
<protein>
    <recommendedName>
        <fullName evidence="5">Phospholipid/glycerol acyltransferase domain-containing protein</fullName>
    </recommendedName>
</protein>
<keyword evidence="4" id="KW-0472">Membrane</keyword>
<evidence type="ECO:0000313" key="7">
    <source>
        <dbReference type="Proteomes" id="UP001318682"/>
    </source>
</evidence>
<comment type="pathway">
    <text evidence="1">Lipid metabolism.</text>
</comment>
<keyword evidence="4" id="KW-1133">Transmembrane helix</keyword>
<dbReference type="Pfam" id="PF01553">
    <property type="entry name" value="Acyltransferase"/>
    <property type="match status" value="1"/>
</dbReference>
<dbReference type="EMBL" id="CP143423">
    <property type="protein sequence ID" value="WVX47882.1"/>
    <property type="molecule type" value="Genomic_DNA"/>
</dbReference>
<gene>
    <name evidence="6" type="ORF">ROLI_009550</name>
</gene>
<dbReference type="SMART" id="SM00563">
    <property type="entry name" value="PlsC"/>
    <property type="match status" value="1"/>
</dbReference>
<keyword evidence="7" id="KW-1185">Reference proteome</keyword>
<sequence>MMAIQWARLGLLVLLGPIYFIYIAFLAPMCRARAGFRGWFWRRVKRACSRMLWLLSIRCDTSAAARAALAGDENSIIVVNHRSHLDGFALMDVIPDQKWFTFGGKKELFDSFLLRRGFAGAGLVEIDRKSGKLALETMTRAVQEMPVRRSLLLFPEGTRAGGREMGDFKPGAVLIARATGRSIRPIVIMDADDLLPRDRVLPKAGVIRIEVLEAFHCDRADSVQEDVNRLHAAMRSVFEGTVPGL</sequence>
<dbReference type="InterPro" id="IPR002123">
    <property type="entry name" value="Plipid/glycerol_acylTrfase"/>
</dbReference>
<feature type="domain" description="Phospholipid/glycerol acyltransferase" evidence="5">
    <location>
        <begin position="75"/>
        <end position="191"/>
    </location>
</feature>
<accession>A0ABZ2BPK3</accession>
<dbReference type="CDD" id="cd07989">
    <property type="entry name" value="LPLAT_AGPAT-like"/>
    <property type="match status" value="1"/>
</dbReference>
<dbReference type="PANTHER" id="PTHR10434">
    <property type="entry name" value="1-ACYL-SN-GLYCEROL-3-PHOSPHATE ACYLTRANSFERASE"/>
    <property type="match status" value="1"/>
</dbReference>
<keyword evidence="2" id="KW-0808">Transferase</keyword>
<keyword evidence="4" id="KW-0812">Transmembrane</keyword>